<dbReference type="RefSeq" id="WP_377430609.1">
    <property type="nucleotide sequence ID" value="NZ_JBHSPR010000053.1"/>
</dbReference>
<dbReference type="Proteomes" id="UP001596203">
    <property type="component" value="Unassembled WGS sequence"/>
</dbReference>
<organism evidence="2 3">
    <name type="scientific">Plantactinospora solaniradicis</name>
    <dbReference type="NCBI Taxonomy" id="1723736"/>
    <lineage>
        <taxon>Bacteria</taxon>
        <taxon>Bacillati</taxon>
        <taxon>Actinomycetota</taxon>
        <taxon>Actinomycetes</taxon>
        <taxon>Micromonosporales</taxon>
        <taxon>Micromonosporaceae</taxon>
        <taxon>Plantactinospora</taxon>
    </lineage>
</organism>
<gene>
    <name evidence="2" type="ORF">ACFP2T_37560</name>
</gene>
<reference evidence="3" key="1">
    <citation type="journal article" date="2019" name="Int. J. Syst. Evol. Microbiol.">
        <title>The Global Catalogue of Microorganisms (GCM) 10K type strain sequencing project: providing services to taxonomists for standard genome sequencing and annotation.</title>
        <authorList>
            <consortium name="The Broad Institute Genomics Platform"/>
            <consortium name="The Broad Institute Genome Sequencing Center for Infectious Disease"/>
            <person name="Wu L."/>
            <person name="Ma J."/>
        </authorList>
    </citation>
    <scope>NUCLEOTIDE SEQUENCE [LARGE SCALE GENOMIC DNA]</scope>
    <source>
        <strain evidence="3">ZS-35-S2</strain>
    </source>
</reference>
<feature type="region of interest" description="Disordered" evidence="1">
    <location>
        <begin position="1"/>
        <end position="36"/>
    </location>
</feature>
<proteinExistence type="predicted"/>
<sequence>MSTELNKPSPRMMPPRINRVPPASTMPERRHAFSPDIPRRGLPQSVVFADAGVLLCVCGRQTCIVHFANHYSGRLRIADCVEDEIRRLASPSGGYTKDGRLYSTARTAQFHILDAGIGVIEPSEACDARIFDQVHRQLVELAERNGKDVAVGSHLGEAMSIALCVQRSREGNKVIFLTNDGDASLIAEAYEVPARHFGHVLTELVCAGKYQPSEAFEMFSYTQEFSGVPMGARPTEVADLACVSADAICLKCDALT</sequence>
<evidence type="ECO:0008006" key="4">
    <source>
        <dbReference type="Google" id="ProtNLM"/>
    </source>
</evidence>
<name>A0ABW1KJA1_9ACTN</name>
<comment type="caution">
    <text evidence="2">The sequence shown here is derived from an EMBL/GenBank/DDBJ whole genome shotgun (WGS) entry which is preliminary data.</text>
</comment>
<protein>
    <recommendedName>
        <fullName evidence="4">NYN domain-containing protein</fullName>
    </recommendedName>
</protein>
<feature type="compositionally biased region" description="Basic and acidic residues" evidence="1">
    <location>
        <begin position="27"/>
        <end position="36"/>
    </location>
</feature>
<evidence type="ECO:0000256" key="1">
    <source>
        <dbReference type="SAM" id="MobiDB-lite"/>
    </source>
</evidence>
<dbReference type="EMBL" id="JBHSPR010000053">
    <property type="protein sequence ID" value="MFC6021857.1"/>
    <property type="molecule type" value="Genomic_DNA"/>
</dbReference>
<keyword evidence="3" id="KW-1185">Reference proteome</keyword>
<evidence type="ECO:0000313" key="3">
    <source>
        <dbReference type="Proteomes" id="UP001596203"/>
    </source>
</evidence>
<evidence type="ECO:0000313" key="2">
    <source>
        <dbReference type="EMBL" id="MFC6021857.1"/>
    </source>
</evidence>
<accession>A0ABW1KJA1</accession>